<dbReference type="Gene3D" id="3.20.20.100">
    <property type="entry name" value="NADP-dependent oxidoreductase domain"/>
    <property type="match status" value="1"/>
</dbReference>
<dbReference type="InterPro" id="IPR023210">
    <property type="entry name" value="NADP_OxRdtase_dom"/>
</dbReference>
<evidence type="ECO:0000313" key="2">
    <source>
        <dbReference type="EMBL" id="MFC2927142.1"/>
    </source>
</evidence>
<proteinExistence type="predicted"/>
<evidence type="ECO:0000259" key="1">
    <source>
        <dbReference type="Pfam" id="PF00248"/>
    </source>
</evidence>
<sequence length="275" mass="29393">MRKVRLGKTGEEVSKLGFGVSGPHGSQLVSRNDSVALIRKAIRAGYTVFDTAPAYGDGEAESRLGLALKNQDADALFIMTKAGVQSAGMGRKRRDFAPDAIELSLQDSLRRFALGHADALFLHGPAPHELTDRLMQRLDLLRSVGAFRFLGICGRGEELDAGIDSGLFDLMMAPCPPNADETQLHRFERANKAGMGTIAIEVMQGLKRTGLPKTGGDVWYAARQLRSVLSPDRTSAAVDAEAALKAALERTDVDVVMTTTTRADNLAANAALAGT</sequence>
<accession>A0ABV7A0H2</accession>
<evidence type="ECO:0000313" key="3">
    <source>
        <dbReference type="Proteomes" id="UP001595379"/>
    </source>
</evidence>
<gene>
    <name evidence="2" type="ORF">ACFOOR_13580</name>
</gene>
<dbReference type="InterPro" id="IPR053135">
    <property type="entry name" value="AKR2_Oxidoreductase"/>
</dbReference>
<reference evidence="3" key="1">
    <citation type="journal article" date="2019" name="Int. J. Syst. Evol. Microbiol.">
        <title>The Global Catalogue of Microorganisms (GCM) 10K type strain sequencing project: providing services to taxonomists for standard genome sequencing and annotation.</title>
        <authorList>
            <consortium name="The Broad Institute Genomics Platform"/>
            <consortium name="The Broad Institute Genome Sequencing Center for Infectious Disease"/>
            <person name="Wu L."/>
            <person name="Ma J."/>
        </authorList>
    </citation>
    <scope>NUCLEOTIDE SEQUENCE [LARGE SCALE GENOMIC DNA]</scope>
    <source>
        <strain evidence="3">KCTC 52487</strain>
    </source>
</reference>
<feature type="domain" description="NADP-dependent oxidoreductase" evidence="1">
    <location>
        <begin position="15"/>
        <end position="210"/>
    </location>
</feature>
<dbReference type="Proteomes" id="UP001595379">
    <property type="component" value="Unassembled WGS sequence"/>
</dbReference>
<dbReference type="Pfam" id="PF00248">
    <property type="entry name" value="Aldo_ket_red"/>
    <property type="match status" value="1"/>
</dbReference>
<comment type="caution">
    <text evidence="2">The sequence shown here is derived from an EMBL/GenBank/DDBJ whole genome shotgun (WGS) entry which is preliminary data.</text>
</comment>
<keyword evidence="3" id="KW-1185">Reference proteome</keyword>
<dbReference type="PANTHER" id="PTHR43312:SF1">
    <property type="entry name" value="NADP-DEPENDENT OXIDOREDUCTASE DOMAIN-CONTAINING PROTEIN"/>
    <property type="match status" value="1"/>
</dbReference>
<dbReference type="CDD" id="cd19095">
    <property type="entry name" value="AKR_PA4992-like"/>
    <property type="match status" value="1"/>
</dbReference>
<dbReference type="SUPFAM" id="SSF51430">
    <property type="entry name" value="NAD(P)-linked oxidoreductase"/>
    <property type="match status" value="1"/>
</dbReference>
<dbReference type="RefSeq" id="WP_343163128.1">
    <property type="nucleotide sequence ID" value="NZ_JBHRSV010000028.1"/>
</dbReference>
<organism evidence="2 3">
    <name type="scientific">Hyphobacterium vulgare</name>
    <dbReference type="NCBI Taxonomy" id="1736751"/>
    <lineage>
        <taxon>Bacteria</taxon>
        <taxon>Pseudomonadati</taxon>
        <taxon>Pseudomonadota</taxon>
        <taxon>Alphaproteobacteria</taxon>
        <taxon>Maricaulales</taxon>
        <taxon>Maricaulaceae</taxon>
        <taxon>Hyphobacterium</taxon>
    </lineage>
</organism>
<dbReference type="InterPro" id="IPR036812">
    <property type="entry name" value="NAD(P)_OxRdtase_dom_sf"/>
</dbReference>
<name>A0ABV7A0H2_9PROT</name>
<protein>
    <submittedName>
        <fullName evidence="2">Aldo/keto reductase</fullName>
    </submittedName>
</protein>
<dbReference type="PANTHER" id="PTHR43312">
    <property type="entry name" value="D-THREO-ALDOSE 1-DEHYDROGENASE"/>
    <property type="match status" value="1"/>
</dbReference>
<dbReference type="EMBL" id="JBHRSV010000028">
    <property type="protein sequence ID" value="MFC2927142.1"/>
    <property type="molecule type" value="Genomic_DNA"/>
</dbReference>